<accession>A0ABW2DSI2</accession>
<organism evidence="1 2">
    <name type="scientific">Rufibacter roseus</name>
    <dbReference type="NCBI Taxonomy" id="1567108"/>
    <lineage>
        <taxon>Bacteria</taxon>
        <taxon>Pseudomonadati</taxon>
        <taxon>Bacteroidota</taxon>
        <taxon>Cytophagia</taxon>
        <taxon>Cytophagales</taxon>
        <taxon>Hymenobacteraceae</taxon>
        <taxon>Rufibacter</taxon>
    </lineage>
</organism>
<keyword evidence="2" id="KW-1185">Reference proteome</keyword>
<reference evidence="2" key="1">
    <citation type="journal article" date="2019" name="Int. J. Syst. Evol. Microbiol.">
        <title>The Global Catalogue of Microorganisms (GCM) 10K type strain sequencing project: providing services to taxonomists for standard genome sequencing and annotation.</title>
        <authorList>
            <consortium name="The Broad Institute Genomics Platform"/>
            <consortium name="The Broad Institute Genome Sequencing Center for Infectious Disease"/>
            <person name="Wu L."/>
            <person name="Ma J."/>
        </authorList>
    </citation>
    <scope>NUCLEOTIDE SEQUENCE [LARGE SCALE GENOMIC DNA]</scope>
    <source>
        <strain evidence="2">CGMCC 4.7393</strain>
    </source>
</reference>
<dbReference type="EMBL" id="JBHSYQ010000016">
    <property type="protein sequence ID" value="MFC7000048.1"/>
    <property type="molecule type" value="Genomic_DNA"/>
</dbReference>
<dbReference type="Proteomes" id="UP001596405">
    <property type="component" value="Unassembled WGS sequence"/>
</dbReference>
<sequence>MGEYKRPYDSPPPRSYKAWLNDLGLNCVGNCPPDDEVFTFDDFSSIPEVKLYKIKETDLYEFWRQYGDVWGERRTVEEWLNDLELEIIDPTEEELKELNLYLGYDEFMDWGAGIITGKMKNQISIL</sequence>
<proteinExistence type="predicted"/>
<gene>
    <name evidence="1" type="ORF">ACFQHR_20605</name>
</gene>
<protein>
    <submittedName>
        <fullName evidence="1">Uncharacterized protein</fullName>
    </submittedName>
</protein>
<name>A0ABW2DSI2_9BACT</name>
<evidence type="ECO:0000313" key="2">
    <source>
        <dbReference type="Proteomes" id="UP001596405"/>
    </source>
</evidence>
<comment type="caution">
    <text evidence="1">The sequence shown here is derived from an EMBL/GenBank/DDBJ whole genome shotgun (WGS) entry which is preliminary data.</text>
</comment>
<evidence type="ECO:0000313" key="1">
    <source>
        <dbReference type="EMBL" id="MFC7000048.1"/>
    </source>
</evidence>
<dbReference type="RefSeq" id="WP_066624490.1">
    <property type="nucleotide sequence ID" value="NZ_JBHSYQ010000016.1"/>
</dbReference>